<comment type="caution">
    <text evidence="9">The sequence shown here is derived from an EMBL/GenBank/DDBJ whole genome shotgun (WGS) entry which is preliminary data.</text>
</comment>
<comment type="pathway">
    <text evidence="1">Cofactor biosynthesis; adenosylcobalamin biosynthesis.</text>
</comment>
<keyword evidence="6" id="KW-0949">S-adenosyl-L-methionine</keyword>
<evidence type="ECO:0000256" key="5">
    <source>
        <dbReference type="ARBA" id="ARBA00022679"/>
    </source>
</evidence>
<comment type="similarity">
    <text evidence="2 7">Belongs to the precorrin methyltransferase family.</text>
</comment>
<dbReference type="GO" id="GO:0009236">
    <property type="term" value="P:cobalamin biosynthetic process"/>
    <property type="evidence" value="ECO:0007669"/>
    <property type="project" value="UniProtKB-UniRule"/>
</dbReference>
<dbReference type="InterPro" id="IPR035996">
    <property type="entry name" value="4pyrrol_Methylase_sf"/>
</dbReference>
<evidence type="ECO:0000256" key="6">
    <source>
        <dbReference type="ARBA" id="ARBA00022691"/>
    </source>
</evidence>
<keyword evidence="3" id="KW-0169">Cobalamin biosynthesis</keyword>
<reference evidence="9" key="1">
    <citation type="submission" date="2021-03" db="EMBL/GenBank/DDBJ databases">
        <title>Taxonomic study of Clostridium polyendosporum from meadow-gley soil under rice.</title>
        <authorList>
            <person name="Kobayashi H."/>
            <person name="Tanizawa Y."/>
            <person name="Yagura M."/>
        </authorList>
    </citation>
    <scope>NUCLEOTIDE SEQUENCE</scope>
    <source>
        <strain evidence="9">JCM 30710</strain>
    </source>
</reference>
<dbReference type="AlphaFoldDB" id="A0A919VFI5"/>
<evidence type="ECO:0000313" key="9">
    <source>
        <dbReference type="EMBL" id="GIM28187.1"/>
    </source>
</evidence>
<feature type="domain" description="Tetrapyrrole methylase" evidence="8">
    <location>
        <begin position="4"/>
        <end position="197"/>
    </location>
</feature>
<dbReference type="CDD" id="cd11645">
    <property type="entry name" value="Precorrin_2_C20_MT"/>
    <property type="match status" value="1"/>
</dbReference>
<evidence type="ECO:0000256" key="1">
    <source>
        <dbReference type="ARBA" id="ARBA00004953"/>
    </source>
</evidence>
<dbReference type="GO" id="GO:0043781">
    <property type="term" value="F:cobalt-factor II C20-methyltransferase activity"/>
    <property type="evidence" value="ECO:0007669"/>
    <property type="project" value="UniProtKB-EC"/>
</dbReference>
<dbReference type="SUPFAM" id="SSF53790">
    <property type="entry name" value="Tetrapyrrole methylase"/>
    <property type="match status" value="1"/>
</dbReference>
<dbReference type="Gene3D" id="3.30.950.10">
    <property type="entry name" value="Methyltransferase, Cobalt-precorrin-4 Transmethylase, Domain 2"/>
    <property type="match status" value="1"/>
</dbReference>
<comment type="catalytic activity">
    <reaction evidence="7">
        <text>Co-precorrin-2 + S-adenosyl-L-methionine = Co-precorrin-3 + S-adenosyl-L-homocysteine + H(+)</text>
        <dbReference type="Rhea" id="RHEA:17997"/>
        <dbReference type="ChEBI" id="CHEBI:15378"/>
        <dbReference type="ChEBI" id="CHEBI:57856"/>
        <dbReference type="ChEBI" id="CHEBI:59789"/>
        <dbReference type="ChEBI" id="CHEBI:60053"/>
        <dbReference type="ChEBI" id="CHEBI:60060"/>
        <dbReference type="EC" id="2.1.1.151"/>
    </reaction>
</comment>
<dbReference type="Proteomes" id="UP000679179">
    <property type="component" value="Unassembled WGS sequence"/>
</dbReference>
<gene>
    <name evidence="9" type="ORF">CPJCM30710_08530</name>
</gene>
<evidence type="ECO:0000256" key="3">
    <source>
        <dbReference type="ARBA" id="ARBA00022573"/>
    </source>
</evidence>
<sequence>MREFYGVGIGPGDKELITLKGYNTLRNSDYIFIPKSKGESLAGSIVSDYIEGKNIIEIEFPMGESNSDRYAEAAVLINETIKEGQIGAFITLGDPMTYSTYIYLMIELFKFDIKVETIPGITSFNAAAACLNEPITLKGDNFYLCDGQIDDDILKKASSVCILKVNKNKENIINILEENGFKYVYVRRCTQKDEKVLYDKDEILNDNDYMSLIFARKETVNNLFST</sequence>
<dbReference type="PANTHER" id="PTHR43467:SF2">
    <property type="entry name" value="COBALT-PRECORRIN-2 C(20)-METHYLTRANSFERASE"/>
    <property type="match status" value="1"/>
</dbReference>
<name>A0A919VFI5_9CLOT</name>
<dbReference type="Gene3D" id="3.40.1010.10">
    <property type="entry name" value="Cobalt-precorrin-4 Transmethylase, Domain 1"/>
    <property type="match status" value="1"/>
</dbReference>
<proteinExistence type="inferred from homology"/>
<comment type="function">
    <text evidence="7">Methylates cobalt-precorrin-2 at the C-20 position to produce cobalt-precorrin-3A in the anaerobic cobalamin biosynthesis pathway.</text>
</comment>
<accession>A0A919VFI5</accession>
<evidence type="ECO:0000256" key="2">
    <source>
        <dbReference type="ARBA" id="ARBA00005879"/>
    </source>
</evidence>
<dbReference type="GO" id="GO:0030788">
    <property type="term" value="F:precorrin-2 C20-methyltransferase activity"/>
    <property type="evidence" value="ECO:0007669"/>
    <property type="project" value="InterPro"/>
</dbReference>
<dbReference type="EMBL" id="BOPZ01000005">
    <property type="protein sequence ID" value="GIM28187.1"/>
    <property type="molecule type" value="Genomic_DNA"/>
</dbReference>
<evidence type="ECO:0000259" key="8">
    <source>
        <dbReference type="Pfam" id="PF00590"/>
    </source>
</evidence>
<dbReference type="EC" id="2.1.1.151" evidence="7"/>
<keyword evidence="10" id="KW-1185">Reference proteome</keyword>
<keyword evidence="5" id="KW-0808">Transferase</keyword>
<dbReference type="InterPro" id="IPR006364">
    <property type="entry name" value="CobI/CbiL/CobIJ_dom"/>
</dbReference>
<evidence type="ECO:0000256" key="7">
    <source>
        <dbReference type="PIRNR" id="PIRNR036427"/>
    </source>
</evidence>
<dbReference type="NCBIfam" id="TIGR01467">
    <property type="entry name" value="cobI_cbiL"/>
    <property type="match status" value="1"/>
</dbReference>
<dbReference type="PIRSF" id="PIRSF036427">
    <property type="entry name" value="Precrrn-2_mtase"/>
    <property type="match status" value="1"/>
</dbReference>
<dbReference type="InterPro" id="IPR014777">
    <property type="entry name" value="4pyrrole_Mease_sub1"/>
</dbReference>
<keyword evidence="4" id="KW-0489">Methyltransferase</keyword>
<organism evidence="9 10">
    <name type="scientific">Clostridium polyendosporum</name>
    <dbReference type="NCBI Taxonomy" id="69208"/>
    <lineage>
        <taxon>Bacteria</taxon>
        <taxon>Bacillati</taxon>
        <taxon>Bacillota</taxon>
        <taxon>Clostridia</taxon>
        <taxon>Eubacteriales</taxon>
        <taxon>Clostridiaceae</taxon>
        <taxon>Clostridium</taxon>
    </lineage>
</organism>
<dbReference type="GO" id="GO:0032259">
    <property type="term" value="P:methylation"/>
    <property type="evidence" value="ECO:0007669"/>
    <property type="project" value="UniProtKB-KW"/>
</dbReference>
<comment type="subunit">
    <text evidence="7">Homodimer.</text>
</comment>
<dbReference type="InterPro" id="IPR000878">
    <property type="entry name" value="4pyrrol_Mease"/>
</dbReference>
<dbReference type="RefSeq" id="WP_212902933.1">
    <property type="nucleotide sequence ID" value="NZ_BOPZ01000005.1"/>
</dbReference>
<dbReference type="Pfam" id="PF00590">
    <property type="entry name" value="TP_methylase"/>
    <property type="match status" value="1"/>
</dbReference>
<dbReference type="InterPro" id="IPR014776">
    <property type="entry name" value="4pyrrole_Mease_sub2"/>
</dbReference>
<dbReference type="InterPro" id="IPR012382">
    <property type="entry name" value="CobI/CbiL"/>
</dbReference>
<protein>
    <recommendedName>
        <fullName evidence="7">Cobalt-precorrin-2 C(20)-methyltransferase</fullName>
        <ecNumber evidence="7">2.1.1.151</ecNumber>
    </recommendedName>
</protein>
<evidence type="ECO:0000313" key="10">
    <source>
        <dbReference type="Proteomes" id="UP000679179"/>
    </source>
</evidence>
<evidence type="ECO:0000256" key="4">
    <source>
        <dbReference type="ARBA" id="ARBA00022603"/>
    </source>
</evidence>
<dbReference type="PANTHER" id="PTHR43467">
    <property type="entry name" value="COBALT-PRECORRIN-2 C(20)-METHYLTRANSFERASE"/>
    <property type="match status" value="1"/>
</dbReference>